<dbReference type="EMBL" id="KV004541">
    <property type="protein sequence ID" value="KZV35593.1"/>
    <property type="molecule type" value="Genomic_DNA"/>
</dbReference>
<evidence type="ECO:0000256" key="1">
    <source>
        <dbReference type="SAM" id="MobiDB-lite"/>
    </source>
</evidence>
<gene>
    <name evidence="2" type="ORF">F511_27733</name>
</gene>
<reference evidence="2 3" key="1">
    <citation type="journal article" date="2015" name="Proc. Natl. Acad. Sci. U.S.A.">
        <title>The resurrection genome of Boea hygrometrica: A blueprint for survival of dehydration.</title>
        <authorList>
            <person name="Xiao L."/>
            <person name="Yang G."/>
            <person name="Zhang L."/>
            <person name="Yang X."/>
            <person name="Zhao S."/>
            <person name="Ji Z."/>
            <person name="Zhou Q."/>
            <person name="Hu M."/>
            <person name="Wang Y."/>
            <person name="Chen M."/>
            <person name="Xu Y."/>
            <person name="Jin H."/>
            <person name="Xiao X."/>
            <person name="Hu G."/>
            <person name="Bao F."/>
            <person name="Hu Y."/>
            <person name="Wan P."/>
            <person name="Li L."/>
            <person name="Deng X."/>
            <person name="Kuang T."/>
            <person name="Xiang C."/>
            <person name="Zhu J.K."/>
            <person name="Oliver M.J."/>
            <person name="He Y."/>
        </authorList>
    </citation>
    <scope>NUCLEOTIDE SEQUENCE [LARGE SCALE GENOMIC DNA]</scope>
    <source>
        <strain evidence="3">cv. XS01</strain>
    </source>
</reference>
<evidence type="ECO:0000313" key="2">
    <source>
        <dbReference type="EMBL" id="KZV35593.1"/>
    </source>
</evidence>
<dbReference type="AlphaFoldDB" id="A0A2Z7BLW2"/>
<name>A0A2Z7BLW2_9LAMI</name>
<dbReference type="OrthoDB" id="1227218at2759"/>
<protein>
    <submittedName>
        <fullName evidence="2">Dystroglycan-like</fullName>
    </submittedName>
</protein>
<keyword evidence="3" id="KW-1185">Reference proteome</keyword>
<feature type="compositionally biased region" description="Acidic residues" evidence="1">
    <location>
        <begin position="319"/>
        <end position="329"/>
    </location>
</feature>
<dbReference type="Proteomes" id="UP000250235">
    <property type="component" value="Unassembled WGS sequence"/>
</dbReference>
<accession>A0A2Z7BLW2</accession>
<evidence type="ECO:0000313" key="3">
    <source>
        <dbReference type="Proteomes" id="UP000250235"/>
    </source>
</evidence>
<organism evidence="2 3">
    <name type="scientific">Dorcoceras hygrometricum</name>
    <dbReference type="NCBI Taxonomy" id="472368"/>
    <lineage>
        <taxon>Eukaryota</taxon>
        <taxon>Viridiplantae</taxon>
        <taxon>Streptophyta</taxon>
        <taxon>Embryophyta</taxon>
        <taxon>Tracheophyta</taxon>
        <taxon>Spermatophyta</taxon>
        <taxon>Magnoliopsida</taxon>
        <taxon>eudicotyledons</taxon>
        <taxon>Gunneridae</taxon>
        <taxon>Pentapetalae</taxon>
        <taxon>asterids</taxon>
        <taxon>lamiids</taxon>
        <taxon>Lamiales</taxon>
        <taxon>Gesneriaceae</taxon>
        <taxon>Didymocarpoideae</taxon>
        <taxon>Trichosporeae</taxon>
        <taxon>Loxocarpinae</taxon>
        <taxon>Dorcoceras</taxon>
    </lineage>
</organism>
<feature type="region of interest" description="Disordered" evidence="1">
    <location>
        <begin position="319"/>
        <end position="339"/>
    </location>
</feature>
<proteinExistence type="predicted"/>
<sequence>MASSYYTNTLHVDFESVLAMEDLVMVSMFQALMAFVLEGFLGCPAVIYETALVDFFENASVRDDVVISTVAGQLVEISEEWFAETFELPVDGLSELSEIPKDKLFDARSIVSLTGEPVSTSGKKSEMKIEYRLLCDIMAKTISVKAGSFNAITMEKFSMLTAVVCGVRINWASEEGTCKRVVSRKRPAVAIADEPVVKNKSTTKKKSSSSKANLEMVAVAQEAVPIQMIEPIPATPVSDEEVEEQPAVEVAAETSVQEPAAEHVDEQMAEPPADVETTVEEFDEPAVEVTAEEIRTTSADDVDIIIEHVIAEIAQMGPAEEDHEVDASADGDQPADTTEERQWFDLPYEDLMARMDADRPVVTPSDTDKDEFIADEVTGTDAANDYFVEEPEEVEMSNDEQSVDERIDADEAMSLEDILFSILVDVPLPSAAVAFFMGNQQTVVHFNSEHISVVGYSVVNPVVIVIVTLNRCNQSLRYKREIFLAIS</sequence>